<keyword evidence="3" id="KW-1185">Reference proteome</keyword>
<dbReference type="AlphaFoldDB" id="A0A8W8IDR3"/>
<evidence type="ECO:0000313" key="2">
    <source>
        <dbReference type="EnsemblMetazoa" id="G13695.1:cds"/>
    </source>
</evidence>
<sequence length="453" mass="51908">MANRTSQSSDSSTSASFDLSSPPRCSLRKKKGGSLSRGDGLKKKKQQSVSSDTDYNWDSKQSRKKTHVSSWTKKMHVSSWTKETAEGFGLFYEKDASRFTDFYDLFGSCKAKSRYGFIYPLSGEDKKLLDSLVEQTDELIEKYGVEMETGWEWRVAADWPFVWTKCCDAVRVLNEIGRPSVYSGNHIRCYAALVNFYKALKDYVQEEMWRSSSSTQSDVPEVTYTELCSKFFEIFFLTPRRGEFRKSVMMIKDIPTSSNPDLRLTLSTSSPPSLFVVEVVQIKKSTLANSVPFDIHQALDNRVLGQHAGELLLDFQFSVFRDLEAVFGIICMQTSLIFTCLKITTKHYQYIHDFGEDVVIKGMEVDDSSGLIKSISDDEDEKGEHKNYEKTRQYQEKKTSASTDSTMEKDLRKSGTIFYTKPYNYLISKDRKDLMEFLFWIGINCEKITVSSI</sequence>
<accession>A0A8W8IDR3</accession>
<protein>
    <submittedName>
        <fullName evidence="2">Uncharacterized protein</fullName>
    </submittedName>
</protein>
<evidence type="ECO:0000313" key="3">
    <source>
        <dbReference type="Proteomes" id="UP000005408"/>
    </source>
</evidence>
<dbReference type="OrthoDB" id="6157060at2759"/>
<feature type="compositionally biased region" description="Low complexity" evidence="1">
    <location>
        <begin position="1"/>
        <end position="21"/>
    </location>
</feature>
<reference evidence="2" key="1">
    <citation type="submission" date="2022-08" db="UniProtKB">
        <authorList>
            <consortium name="EnsemblMetazoa"/>
        </authorList>
    </citation>
    <scope>IDENTIFICATION</scope>
    <source>
        <strain evidence="2">05x7-T-G4-1.051#20</strain>
    </source>
</reference>
<feature type="region of interest" description="Disordered" evidence="1">
    <location>
        <begin position="1"/>
        <end position="58"/>
    </location>
</feature>
<organism evidence="2 3">
    <name type="scientific">Magallana gigas</name>
    <name type="common">Pacific oyster</name>
    <name type="synonym">Crassostrea gigas</name>
    <dbReference type="NCBI Taxonomy" id="29159"/>
    <lineage>
        <taxon>Eukaryota</taxon>
        <taxon>Metazoa</taxon>
        <taxon>Spiralia</taxon>
        <taxon>Lophotrochozoa</taxon>
        <taxon>Mollusca</taxon>
        <taxon>Bivalvia</taxon>
        <taxon>Autobranchia</taxon>
        <taxon>Pteriomorphia</taxon>
        <taxon>Ostreida</taxon>
        <taxon>Ostreoidea</taxon>
        <taxon>Ostreidae</taxon>
        <taxon>Magallana</taxon>
    </lineage>
</organism>
<feature type="region of interest" description="Disordered" evidence="1">
    <location>
        <begin position="373"/>
        <end position="407"/>
    </location>
</feature>
<dbReference type="OMA" id="CMQTSLI"/>
<dbReference type="EnsemblMetazoa" id="G13695.1">
    <property type="protein sequence ID" value="G13695.1:cds"/>
    <property type="gene ID" value="G13695"/>
</dbReference>
<feature type="compositionally biased region" description="Polar residues" evidence="1">
    <location>
        <begin position="47"/>
        <end position="58"/>
    </location>
</feature>
<name>A0A8W8IDR3_MAGGI</name>
<evidence type="ECO:0000256" key="1">
    <source>
        <dbReference type="SAM" id="MobiDB-lite"/>
    </source>
</evidence>
<feature type="compositionally biased region" description="Basic and acidic residues" evidence="1">
    <location>
        <begin position="382"/>
        <end position="399"/>
    </location>
</feature>
<proteinExistence type="predicted"/>
<dbReference type="Proteomes" id="UP000005408">
    <property type="component" value="Unassembled WGS sequence"/>
</dbReference>